<keyword evidence="6" id="KW-1185">Reference proteome</keyword>
<dbReference type="AlphaFoldDB" id="A0A662Z3Q9"/>
<dbReference type="InterPro" id="IPR027417">
    <property type="entry name" value="P-loop_NTPase"/>
</dbReference>
<dbReference type="PROSITE" id="PS50893">
    <property type="entry name" value="ABC_TRANSPORTER_2"/>
    <property type="match status" value="1"/>
</dbReference>
<dbReference type="Pfam" id="PF00005">
    <property type="entry name" value="ABC_tran"/>
    <property type="match status" value="1"/>
</dbReference>
<evidence type="ECO:0000256" key="1">
    <source>
        <dbReference type="ARBA" id="ARBA00022448"/>
    </source>
</evidence>
<dbReference type="SUPFAM" id="SSF52540">
    <property type="entry name" value="P-loop containing nucleoside triphosphate hydrolases"/>
    <property type="match status" value="1"/>
</dbReference>
<dbReference type="OrthoDB" id="9801987at2"/>
<evidence type="ECO:0000256" key="2">
    <source>
        <dbReference type="ARBA" id="ARBA00022741"/>
    </source>
</evidence>
<dbReference type="Gene3D" id="3.40.50.300">
    <property type="entry name" value="P-loop containing nucleotide triphosphate hydrolases"/>
    <property type="match status" value="1"/>
</dbReference>
<keyword evidence="3 5" id="KW-0067">ATP-binding</keyword>
<dbReference type="InterPro" id="IPR003439">
    <property type="entry name" value="ABC_transporter-like_ATP-bd"/>
</dbReference>
<keyword evidence="2" id="KW-0547">Nucleotide-binding</keyword>
<dbReference type="GO" id="GO:0016887">
    <property type="term" value="F:ATP hydrolysis activity"/>
    <property type="evidence" value="ECO:0007669"/>
    <property type="project" value="InterPro"/>
</dbReference>
<organism evidence="5 6">
    <name type="scientific">Aliicoccus persicus</name>
    <dbReference type="NCBI Taxonomy" id="930138"/>
    <lineage>
        <taxon>Bacteria</taxon>
        <taxon>Bacillati</taxon>
        <taxon>Bacillota</taxon>
        <taxon>Bacilli</taxon>
        <taxon>Bacillales</taxon>
        <taxon>Staphylococcaceae</taxon>
        <taxon>Aliicoccus</taxon>
    </lineage>
</organism>
<dbReference type="EMBL" id="FOIT01000003">
    <property type="protein sequence ID" value="SEW01830.1"/>
    <property type="molecule type" value="Genomic_DNA"/>
</dbReference>
<dbReference type="CDD" id="cd03230">
    <property type="entry name" value="ABC_DR_subfamily_A"/>
    <property type="match status" value="1"/>
</dbReference>
<protein>
    <submittedName>
        <fullName evidence="5">ABC-2 type transport system ATP-binding protein</fullName>
    </submittedName>
</protein>
<dbReference type="InterPro" id="IPR003593">
    <property type="entry name" value="AAA+_ATPase"/>
</dbReference>
<sequence length="361" mass="41582">MRKKVVIQMKITIDGVNKFFGHQQALKNVSMTIDSGTIHGVLGSNGAGKTTLLKSMIGIYQLDSGSIKYEDNPNSVYEQSDIKNRVIFLADIPYFFRNASLAQMAEFYENIYPKWSQSRYNKLKEHFNFNEKKSLNQVSKGMKRQAAFILAFSARPDVMILDEPFDGLDPIIRSQVKSIMMQDIAAHGMTIIASSHNLREMEDICDSVSIIHHGALLFYKEMSDMKGEHSKVQIAFKEMPDESFFKALNVVHHTKKGRVMTCIVRGDMMDIEEKITKHPHYRLDSRISYKTSISSLKLAKYWQLTHVVHVEFLHSACEYLQAGVSRSFLQFQPYLLIDLLHKLHLLLQVRGSFHRYVEKHE</sequence>
<dbReference type="SMART" id="SM00382">
    <property type="entry name" value="AAA"/>
    <property type="match status" value="1"/>
</dbReference>
<feature type="domain" description="ABC transporter" evidence="4">
    <location>
        <begin position="11"/>
        <end position="238"/>
    </location>
</feature>
<reference evidence="5 6" key="1">
    <citation type="submission" date="2016-10" db="EMBL/GenBank/DDBJ databases">
        <authorList>
            <person name="Varghese N."/>
            <person name="Submissions S."/>
        </authorList>
    </citation>
    <scope>NUCLEOTIDE SEQUENCE [LARGE SCALE GENOMIC DNA]</scope>
    <source>
        <strain evidence="5 6">IBRC-M10081</strain>
    </source>
</reference>
<gene>
    <name evidence="5" type="ORF">SAMN05192557_1258</name>
</gene>
<dbReference type="PANTHER" id="PTHR42939:SF1">
    <property type="entry name" value="ABC TRANSPORTER ATP-BINDING PROTEIN ALBC-RELATED"/>
    <property type="match status" value="1"/>
</dbReference>
<dbReference type="Proteomes" id="UP000243605">
    <property type="component" value="Unassembled WGS sequence"/>
</dbReference>
<evidence type="ECO:0000256" key="3">
    <source>
        <dbReference type="ARBA" id="ARBA00022840"/>
    </source>
</evidence>
<keyword evidence="1" id="KW-0813">Transport</keyword>
<proteinExistence type="predicted"/>
<name>A0A662Z3Q9_9STAP</name>
<evidence type="ECO:0000313" key="6">
    <source>
        <dbReference type="Proteomes" id="UP000243605"/>
    </source>
</evidence>
<dbReference type="PANTHER" id="PTHR42939">
    <property type="entry name" value="ABC TRANSPORTER ATP-BINDING PROTEIN ALBC-RELATED"/>
    <property type="match status" value="1"/>
</dbReference>
<dbReference type="GO" id="GO:0005524">
    <property type="term" value="F:ATP binding"/>
    <property type="evidence" value="ECO:0007669"/>
    <property type="project" value="UniProtKB-KW"/>
</dbReference>
<dbReference type="InterPro" id="IPR051782">
    <property type="entry name" value="ABC_Transporter_VariousFunc"/>
</dbReference>
<accession>A0A662Z3Q9</accession>
<evidence type="ECO:0000313" key="5">
    <source>
        <dbReference type="EMBL" id="SEW01830.1"/>
    </source>
</evidence>
<evidence type="ECO:0000259" key="4">
    <source>
        <dbReference type="PROSITE" id="PS50893"/>
    </source>
</evidence>